<dbReference type="EMBL" id="PFBZ01000021">
    <property type="protein sequence ID" value="PIT86909.1"/>
    <property type="molecule type" value="Genomic_DNA"/>
</dbReference>
<evidence type="ECO:0000313" key="2">
    <source>
        <dbReference type="EMBL" id="PIT86909.1"/>
    </source>
</evidence>
<comment type="caution">
    <text evidence="2">The sequence shown here is derived from an EMBL/GenBank/DDBJ whole genome shotgun (WGS) entry which is preliminary data.</text>
</comment>
<reference evidence="3" key="1">
    <citation type="submission" date="2017-09" db="EMBL/GenBank/DDBJ databases">
        <title>Depth-based differentiation of microbial function through sediment-hosted aquifers and enrichment of novel symbionts in the deep terrestrial subsurface.</title>
        <authorList>
            <person name="Probst A.J."/>
            <person name="Ladd B."/>
            <person name="Jarett J.K."/>
            <person name="Geller-Mcgrath D.E."/>
            <person name="Sieber C.M.K."/>
            <person name="Emerson J.B."/>
            <person name="Anantharaman K."/>
            <person name="Thomas B.C."/>
            <person name="Malmstrom R."/>
            <person name="Stieglmeier M."/>
            <person name="Klingl A."/>
            <person name="Woyke T."/>
            <person name="Ryan C.M."/>
            <person name="Banfield J.F."/>
        </authorList>
    </citation>
    <scope>NUCLEOTIDE SEQUENCE [LARGE SCALE GENOMIC DNA]</scope>
</reference>
<dbReference type="PANTHER" id="PTHR30383:SF5">
    <property type="entry name" value="SGNH HYDROLASE-TYPE ESTERASE DOMAIN-CONTAINING PROTEIN"/>
    <property type="match status" value="1"/>
</dbReference>
<feature type="domain" description="SGNH hydrolase-type esterase" evidence="1">
    <location>
        <begin position="54"/>
        <end position="224"/>
    </location>
</feature>
<dbReference type="SUPFAM" id="SSF52266">
    <property type="entry name" value="SGNH hydrolase"/>
    <property type="match status" value="1"/>
</dbReference>
<protein>
    <recommendedName>
        <fullName evidence="1">SGNH hydrolase-type esterase domain-containing protein</fullName>
    </recommendedName>
</protein>
<dbReference type="Pfam" id="PF13472">
    <property type="entry name" value="Lipase_GDSL_2"/>
    <property type="match status" value="1"/>
</dbReference>
<sequence length="242" mass="26634">MVGKIILVCAALILVYIATQVLRTRHFIRIGEGLAEAAVAYEQHPSNTTQRILVVGDSSAVGVGTSSPEGSVAGRIGKDYPNADITNLGVSGAKTGELITILETLTESYDVILIHTGGNDIVRYTPLEQVERDLGHVLSLAKQHAPYVIVLHGGNVGTARLFPAPTRWIFSRRTKQVRDIFLRVAKKSDVQYADMWVEKDTDPFGINAKKYYASDLFHPSEFGYGWWYGYVSPLLDNTLPNT</sequence>
<evidence type="ECO:0000259" key="1">
    <source>
        <dbReference type="Pfam" id="PF13472"/>
    </source>
</evidence>
<dbReference type="InterPro" id="IPR051532">
    <property type="entry name" value="Ester_Hydrolysis_Enzymes"/>
</dbReference>
<evidence type="ECO:0000313" key="3">
    <source>
        <dbReference type="Proteomes" id="UP000229362"/>
    </source>
</evidence>
<name>A0A2M6W284_9BACT</name>
<proteinExistence type="predicted"/>
<dbReference type="Gene3D" id="3.40.50.1110">
    <property type="entry name" value="SGNH hydrolase"/>
    <property type="match status" value="1"/>
</dbReference>
<gene>
    <name evidence="2" type="ORF">COU33_00555</name>
</gene>
<dbReference type="InterPro" id="IPR036514">
    <property type="entry name" value="SGNH_hydro_sf"/>
</dbReference>
<dbReference type="GO" id="GO:0004622">
    <property type="term" value="F:phosphatidylcholine lysophospholipase activity"/>
    <property type="evidence" value="ECO:0007669"/>
    <property type="project" value="TreeGrafter"/>
</dbReference>
<organism evidence="2 3">
    <name type="scientific">Candidatus Magasanikbacteria bacterium CG10_big_fil_rev_8_21_14_0_10_43_6</name>
    <dbReference type="NCBI Taxonomy" id="1974650"/>
    <lineage>
        <taxon>Bacteria</taxon>
        <taxon>Candidatus Magasanikiibacteriota</taxon>
    </lineage>
</organism>
<dbReference type="PANTHER" id="PTHR30383">
    <property type="entry name" value="THIOESTERASE 1/PROTEASE 1/LYSOPHOSPHOLIPASE L1"/>
    <property type="match status" value="1"/>
</dbReference>
<dbReference type="InterPro" id="IPR013830">
    <property type="entry name" value="SGNH_hydro"/>
</dbReference>
<accession>A0A2M6W284</accession>
<dbReference type="Proteomes" id="UP000229362">
    <property type="component" value="Unassembled WGS sequence"/>
</dbReference>
<dbReference type="AlphaFoldDB" id="A0A2M6W284"/>